<dbReference type="OrthoDB" id="848726at2"/>
<dbReference type="PROSITE" id="PS51257">
    <property type="entry name" value="PROKAR_LIPOPROTEIN"/>
    <property type="match status" value="1"/>
</dbReference>
<dbReference type="EMBL" id="CP044016">
    <property type="protein sequence ID" value="QES89228.1"/>
    <property type="molecule type" value="Genomic_DNA"/>
</dbReference>
<dbReference type="KEGG" id="arac:E0W69_011325"/>
<dbReference type="RefSeq" id="WP_131330174.1">
    <property type="nucleotide sequence ID" value="NZ_CP044016.1"/>
</dbReference>
<protein>
    <submittedName>
        <fullName evidence="1">Uncharacterized protein</fullName>
    </submittedName>
</protein>
<evidence type="ECO:0000313" key="1">
    <source>
        <dbReference type="EMBL" id="QES89228.1"/>
    </source>
</evidence>
<evidence type="ECO:0000313" key="2">
    <source>
        <dbReference type="Proteomes" id="UP000292424"/>
    </source>
</evidence>
<organism evidence="1 2">
    <name type="scientific">Rhizosphaericola mali</name>
    <dbReference type="NCBI Taxonomy" id="2545455"/>
    <lineage>
        <taxon>Bacteria</taxon>
        <taxon>Pseudomonadati</taxon>
        <taxon>Bacteroidota</taxon>
        <taxon>Chitinophagia</taxon>
        <taxon>Chitinophagales</taxon>
        <taxon>Chitinophagaceae</taxon>
        <taxon>Rhizosphaericola</taxon>
    </lineage>
</organism>
<accession>A0A5P2G3D2</accession>
<dbReference type="Proteomes" id="UP000292424">
    <property type="component" value="Chromosome"/>
</dbReference>
<sequence length="389" mass="43623">MNYSKIIQKFCGFAFVLLILLSVFSSCRKEVDKIQYVDSSSLNSWHLDSTFQFAQKIQLNSLAISDSEALFANNEFLRIVNGNSSFYDLLGKGELSTAISNYYTIWGATYSGNTYYVRPYLSKLLYVGINPTGLRAYGVRHAVSGNYQFNSPTPTQTENYGYGYIGYNWNAISFVNDSSFLYSYTYSSDTAHNDTLKSVLLTLNFDWQGIPILNNQKALSFSLGKYGALNGARPFTYSFYGYTYLLMGPKIFRINENGVYKDLTNASIKLDDVVSMFTIGKYIFAIGDDQSSLTVSEDNGATWHIFSNGINSNLPFLRFGYVGGKTIGIYNAQLFEFTLNGNTLTTKELDNSGLNTNLITSVSQAGRHVFVSTMSGVYYRDTTNFITYK</sequence>
<reference evidence="1 2" key="1">
    <citation type="submission" date="2019-09" db="EMBL/GenBank/DDBJ databases">
        <title>Complete genome sequence of Arachidicoccus sp. B3-10 isolated from apple orchard soil.</title>
        <authorList>
            <person name="Kim H.S."/>
            <person name="Han K.-I."/>
            <person name="Suh M.K."/>
            <person name="Lee K.C."/>
            <person name="Eom M.K."/>
            <person name="Kim J.-S."/>
            <person name="Kang S.W."/>
            <person name="Sin Y."/>
            <person name="Lee J.-S."/>
        </authorList>
    </citation>
    <scope>NUCLEOTIDE SEQUENCE [LARGE SCALE GENOMIC DNA]</scope>
    <source>
        <strain evidence="1 2">B3-10</strain>
    </source>
</reference>
<gene>
    <name evidence="1" type="ORF">E0W69_011325</name>
</gene>
<keyword evidence="2" id="KW-1185">Reference proteome</keyword>
<dbReference type="AlphaFoldDB" id="A0A5P2G3D2"/>
<proteinExistence type="predicted"/>
<name>A0A5P2G3D2_9BACT</name>